<sequence>MPLLSASQNTRHLRKNSDPTKALCDYYEKQIKVLSRTINKLRSQKIIIQKESQHNFKIILAESDHELKIRILDDESEYNSQIRDLNNEFSVLKNNYTDLEKLYEDLQKRKDQDMETLQLYLTNLEKKLRRK</sequence>
<feature type="non-terminal residue" evidence="2">
    <location>
        <position position="131"/>
    </location>
</feature>
<evidence type="ECO:0000313" key="3">
    <source>
        <dbReference type="Proteomes" id="UP000789901"/>
    </source>
</evidence>
<dbReference type="Proteomes" id="UP000789901">
    <property type="component" value="Unassembled WGS sequence"/>
</dbReference>
<comment type="caution">
    <text evidence="2">The sequence shown here is derived from an EMBL/GenBank/DDBJ whole genome shotgun (WGS) entry which is preliminary data.</text>
</comment>
<dbReference type="EMBL" id="CAJVQB010000017">
    <property type="protein sequence ID" value="CAG8458453.1"/>
    <property type="molecule type" value="Genomic_DNA"/>
</dbReference>
<evidence type="ECO:0000313" key="2">
    <source>
        <dbReference type="EMBL" id="CAG8458453.1"/>
    </source>
</evidence>
<organism evidence="2 3">
    <name type="scientific">Gigaspora margarita</name>
    <dbReference type="NCBI Taxonomy" id="4874"/>
    <lineage>
        <taxon>Eukaryota</taxon>
        <taxon>Fungi</taxon>
        <taxon>Fungi incertae sedis</taxon>
        <taxon>Mucoromycota</taxon>
        <taxon>Glomeromycotina</taxon>
        <taxon>Glomeromycetes</taxon>
        <taxon>Diversisporales</taxon>
        <taxon>Gigasporaceae</taxon>
        <taxon>Gigaspora</taxon>
    </lineage>
</organism>
<evidence type="ECO:0000256" key="1">
    <source>
        <dbReference type="SAM" id="Coils"/>
    </source>
</evidence>
<proteinExistence type="predicted"/>
<feature type="coiled-coil region" evidence="1">
    <location>
        <begin position="75"/>
        <end position="116"/>
    </location>
</feature>
<keyword evidence="1" id="KW-0175">Coiled coil</keyword>
<accession>A0ABM8VVQ7</accession>
<protein>
    <submittedName>
        <fullName evidence="2">26042_t:CDS:1</fullName>
    </submittedName>
</protein>
<keyword evidence="3" id="KW-1185">Reference proteome</keyword>
<name>A0ABM8VVQ7_GIGMA</name>
<reference evidence="2 3" key="1">
    <citation type="submission" date="2021-06" db="EMBL/GenBank/DDBJ databases">
        <authorList>
            <person name="Kallberg Y."/>
            <person name="Tangrot J."/>
            <person name="Rosling A."/>
        </authorList>
    </citation>
    <scope>NUCLEOTIDE SEQUENCE [LARGE SCALE GENOMIC DNA]</scope>
    <source>
        <strain evidence="2 3">120-4 pot B 10/14</strain>
    </source>
</reference>
<gene>
    <name evidence="2" type="ORF">GMARGA_LOCUS179</name>
</gene>